<dbReference type="SUPFAM" id="SSF52833">
    <property type="entry name" value="Thioredoxin-like"/>
    <property type="match status" value="1"/>
</dbReference>
<dbReference type="EMBL" id="JACTVJ010000042">
    <property type="protein sequence ID" value="MBC9719440.1"/>
    <property type="molecule type" value="Genomic_DNA"/>
</dbReference>
<reference evidence="2 3" key="1">
    <citation type="submission" date="2020-08" db="EMBL/GenBank/DDBJ databases">
        <title>Genemic of Streptomyces polyaspartic.</title>
        <authorList>
            <person name="Liu W."/>
        </authorList>
    </citation>
    <scope>NUCLEOTIDE SEQUENCE [LARGE SCALE GENOMIC DNA]</scope>
    <source>
        <strain evidence="2 3">TRM66268-LWL</strain>
    </source>
</reference>
<protein>
    <recommendedName>
        <fullName evidence="1">Thioredoxin domain-containing protein</fullName>
    </recommendedName>
</protein>
<comment type="caution">
    <text evidence="2">The sequence shown here is derived from an EMBL/GenBank/DDBJ whole genome shotgun (WGS) entry which is preliminary data.</text>
</comment>
<dbReference type="Proteomes" id="UP000642284">
    <property type="component" value="Unassembled WGS sequence"/>
</dbReference>
<feature type="domain" description="Thioredoxin" evidence="1">
    <location>
        <begin position="30"/>
        <end position="178"/>
    </location>
</feature>
<gene>
    <name evidence="2" type="ORF">H9Y04_43735</name>
</gene>
<proteinExistence type="predicted"/>
<dbReference type="InterPro" id="IPR036249">
    <property type="entry name" value="Thioredoxin-like_sf"/>
</dbReference>
<dbReference type="PROSITE" id="PS51352">
    <property type="entry name" value="THIOREDOXIN_2"/>
    <property type="match status" value="1"/>
</dbReference>
<evidence type="ECO:0000313" key="3">
    <source>
        <dbReference type="Proteomes" id="UP000642284"/>
    </source>
</evidence>
<evidence type="ECO:0000313" key="2">
    <source>
        <dbReference type="EMBL" id="MBC9719440.1"/>
    </source>
</evidence>
<keyword evidence="3" id="KW-1185">Reference proteome</keyword>
<dbReference type="PROSITE" id="PS51257">
    <property type="entry name" value="PROKAR_LIPOPROTEIN"/>
    <property type="match status" value="1"/>
</dbReference>
<sequence length="178" mass="18055">MRAVCLLAAVSLFGSGCSGGEEQPERRSQLAVGAKAPEVQADDVLGAAVESDGRGPVLVAFLRPTTGATSAQQAAARSSAVVAQSMATQYAARGLRVVIVDAAGTEADRDELVNLAYDWHLDGVQLLGPEAGGKTAASFGVSATPVTYLIGPDGIVDQRWAGTLSAQAVGPAVQHAVK</sequence>
<dbReference type="InterPro" id="IPR013766">
    <property type="entry name" value="Thioredoxin_domain"/>
</dbReference>
<name>A0ABR7SXP9_9ACTN</name>
<organism evidence="2 3">
    <name type="scientific">Streptomyces polyasparticus</name>
    <dbReference type="NCBI Taxonomy" id="2767826"/>
    <lineage>
        <taxon>Bacteria</taxon>
        <taxon>Bacillati</taxon>
        <taxon>Actinomycetota</taxon>
        <taxon>Actinomycetes</taxon>
        <taxon>Kitasatosporales</taxon>
        <taxon>Streptomycetaceae</taxon>
        <taxon>Streptomyces</taxon>
    </lineage>
</organism>
<dbReference type="Gene3D" id="3.40.30.10">
    <property type="entry name" value="Glutaredoxin"/>
    <property type="match status" value="1"/>
</dbReference>
<evidence type="ECO:0000259" key="1">
    <source>
        <dbReference type="PROSITE" id="PS51352"/>
    </source>
</evidence>
<dbReference type="RefSeq" id="WP_187819844.1">
    <property type="nucleotide sequence ID" value="NZ_JACTVJ010000042.1"/>
</dbReference>
<accession>A0ABR7SXP9</accession>